<dbReference type="eggNOG" id="COG3236">
    <property type="taxonomic scope" value="Bacteria"/>
</dbReference>
<comment type="catalytic activity">
    <reaction evidence="2">
        <text>2,5-diamino-6-hydroxy-4-(5-phosphoribosylamino)-pyrimidine + H2O = 2,5,6-triamino-4-hydroxypyrimidine + D-ribose 5-phosphate</text>
        <dbReference type="Rhea" id="RHEA:23436"/>
        <dbReference type="ChEBI" id="CHEBI:15377"/>
        <dbReference type="ChEBI" id="CHEBI:58614"/>
        <dbReference type="ChEBI" id="CHEBI:78346"/>
        <dbReference type="ChEBI" id="CHEBI:137796"/>
    </reaction>
</comment>
<dbReference type="SUPFAM" id="SSF143990">
    <property type="entry name" value="YbiA-like"/>
    <property type="match status" value="1"/>
</dbReference>
<name>M4Z995_9BRAD</name>
<dbReference type="Pfam" id="PF08719">
    <property type="entry name" value="NADAR"/>
    <property type="match status" value="1"/>
</dbReference>
<keyword evidence="6" id="KW-1185">Reference proteome</keyword>
<comment type="catalytic activity">
    <reaction evidence="1">
        <text>5-amino-6-(5-phospho-D-ribosylamino)uracil + H2O = 5,6-diaminouracil + D-ribose 5-phosphate</text>
        <dbReference type="Rhea" id="RHEA:55020"/>
        <dbReference type="ChEBI" id="CHEBI:15377"/>
        <dbReference type="ChEBI" id="CHEBI:46252"/>
        <dbReference type="ChEBI" id="CHEBI:58453"/>
        <dbReference type="ChEBI" id="CHEBI:78346"/>
    </reaction>
</comment>
<evidence type="ECO:0000259" key="4">
    <source>
        <dbReference type="Pfam" id="PF08719"/>
    </source>
</evidence>
<dbReference type="Gene3D" id="1.10.357.40">
    <property type="entry name" value="YbiA-like"/>
    <property type="match status" value="1"/>
</dbReference>
<dbReference type="InterPro" id="IPR037238">
    <property type="entry name" value="YbiA-like_sf"/>
</dbReference>
<dbReference type="Proteomes" id="UP000011841">
    <property type="component" value="Chromosome"/>
</dbReference>
<accession>M4Z995</accession>
<sequence>MAQKAALFGDQETHDAILAAPGPSQAKKLGRAVRGFDDARWTAHRFEVAVHGNVAKFGQNPALADWLRSTGDAVLVEASPVDRIWGIGLAADDPRGARSLRLARPQPAGLRADEGPRSARLRSPDYSGGLISVFRCSHAPNTQPS</sequence>
<evidence type="ECO:0000313" key="6">
    <source>
        <dbReference type="Proteomes" id="UP000011841"/>
    </source>
</evidence>
<feature type="region of interest" description="Disordered" evidence="3">
    <location>
        <begin position="98"/>
        <end position="124"/>
    </location>
</feature>
<dbReference type="InterPro" id="IPR012816">
    <property type="entry name" value="NADAR"/>
</dbReference>
<dbReference type="STRING" id="1245469.S58_42540"/>
<dbReference type="AlphaFoldDB" id="M4Z995"/>
<organism evidence="5 6">
    <name type="scientific">Bradyrhizobium oligotrophicum S58</name>
    <dbReference type="NCBI Taxonomy" id="1245469"/>
    <lineage>
        <taxon>Bacteria</taxon>
        <taxon>Pseudomonadati</taxon>
        <taxon>Pseudomonadota</taxon>
        <taxon>Alphaproteobacteria</taxon>
        <taxon>Hyphomicrobiales</taxon>
        <taxon>Nitrobacteraceae</taxon>
        <taxon>Bradyrhizobium</taxon>
    </lineage>
</organism>
<evidence type="ECO:0000256" key="2">
    <source>
        <dbReference type="ARBA" id="ARBA00000751"/>
    </source>
</evidence>
<reference evidence="5 6" key="1">
    <citation type="journal article" date="2013" name="Appl. Environ. Microbiol.">
        <title>Genome analysis suggests that the soil oligotrophic bacterium Agromonas oligotrophica (Bradyrhizobium oligotrophicum) is a nitrogen-fixing symbiont of Aeschynomene indica.</title>
        <authorList>
            <person name="Okubo T."/>
            <person name="Fukushima S."/>
            <person name="Itakura M."/>
            <person name="Oshima K."/>
            <person name="Longtonglang A."/>
            <person name="Teaumroong N."/>
            <person name="Mitsui H."/>
            <person name="Hattori M."/>
            <person name="Hattori R."/>
            <person name="Hattori T."/>
            <person name="Minamisawa K."/>
        </authorList>
    </citation>
    <scope>NUCLEOTIDE SEQUENCE [LARGE SCALE GENOMIC DNA]</scope>
    <source>
        <strain evidence="5 6">S58</strain>
    </source>
</reference>
<evidence type="ECO:0000256" key="1">
    <source>
        <dbReference type="ARBA" id="ARBA00000022"/>
    </source>
</evidence>
<gene>
    <name evidence="5" type="ORF">S58_42540</name>
</gene>
<dbReference type="HOGENOM" id="CLU_1783182_0_0_5"/>
<dbReference type="KEGG" id="aol:S58_42540"/>
<dbReference type="PATRIC" id="fig|1245469.3.peg.4354"/>
<dbReference type="NCBIfam" id="TIGR02464">
    <property type="entry name" value="ribofla_fusion"/>
    <property type="match status" value="1"/>
</dbReference>
<dbReference type="CDD" id="cd15457">
    <property type="entry name" value="NADAR"/>
    <property type="match status" value="1"/>
</dbReference>
<proteinExistence type="predicted"/>
<evidence type="ECO:0000256" key="3">
    <source>
        <dbReference type="SAM" id="MobiDB-lite"/>
    </source>
</evidence>
<protein>
    <recommendedName>
        <fullName evidence="4">NADAR domain-containing protein</fullName>
    </recommendedName>
</protein>
<feature type="domain" description="NADAR" evidence="4">
    <location>
        <begin position="1"/>
        <end position="95"/>
    </location>
</feature>
<dbReference type="EMBL" id="AP012603">
    <property type="protein sequence ID" value="BAM90239.1"/>
    <property type="molecule type" value="Genomic_DNA"/>
</dbReference>
<evidence type="ECO:0000313" key="5">
    <source>
        <dbReference type="EMBL" id="BAM90239.1"/>
    </source>
</evidence>